<name>A0AAV4AAB2_9GAST</name>
<dbReference type="EMBL" id="BLXT01003746">
    <property type="protein sequence ID" value="GFO05110.1"/>
    <property type="molecule type" value="Genomic_DNA"/>
</dbReference>
<evidence type="ECO:0000313" key="2">
    <source>
        <dbReference type="Proteomes" id="UP000735302"/>
    </source>
</evidence>
<dbReference type="AlphaFoldDB" id="A0AAV4AAB2"/>
<gene>
    <name evidence="1" type="ORF">PoB_003161500</name>
</gene>
<evidence type="ECO:0000313" key="1">
    <source>
        <dbReference type="EMBL" id="GFO05110.1"/>
    </source>
</evidence>
<accession>A0AAV4AAB2</accession>
<keyword evidence="2" id="KW-1185">Reference proteome</keyword>
<sequence>MKFAFDAHPGPARVWFFVDKAWLQQSDIELSSRLSGQSAIGGARTHDRKFPVGLAIYYAINAAPEEGLTA</sequence>
<protein>
    <submittedName>
        <fullName evidence="1">Uncharacterized protein</fullName>
    </submittedName>
</protein>
<organism evidence="1 2">
    <name type="scientific">Plakobranchus ocellatus</name>
    <dbReference type="NCBI Taxonomy" id="259542"/>
    <lineage>
        <taxon>Eukaryota</taxon>
        <taxon>Metazoa</taxon>
        <taxon>Spiralia</taxon>
        <taxon>Lophotrochozoa</taxon>
        <taxon>Mollusca</taxon>
        <taxon>Gastropoda</taxon>
        <taxon>Heterobranchia</taxon>
        <taxon>Euthyneura</taxon>
        <taxon>Panpulmonata</taxon>
        <taxon>Sacoglossa</taxon>
        <taxon>Placobranchoidea</taxon>
        <taxon>Plakobranchidae</taxon>
        <taxon>Plakobranchus</taxon>
    </lineage>
</organism>
<comment type="caution">
    <text evidence="1">The sequence shown here is derived from an EMBL/GenBank/DDBJ whole genome shotgun (WGS) entry which is preliminary data.</text>
</comment>
<proteinExistence type="predicted"/>
<reference evidence="1 2" key="1">
    <citation type="journal article" date="2021" name="Elife">
        <title>Chloroplast acquisition without the gene transfer in kleptoplastic sea slugs, Plakobranchus ocellatus.</title>
        <authorList>
            <person name="Maeda T."/>
            <person name="Takahashi S."/>
            <person name="Yoshida T."/>
            <person name="Shimamura S."/>
            <person name="Takaki Y."/>
            <person name="Nagai Y."/>
            <person name="Toyoda A."/>
            <person name="Suzuki Y."/>
            <person name="Arimoto A."/>
            <person name="Ishii H."/>
            <person name="Satoh N."/>
            <person name="Nishiyama T."/>
            <person name="Hasebe M."/>
            <person name="Maruyama T."/>
            <person name="Minagawa J."/>
            <person name="Obokata J."/>
            <person name="Shigenobu S."/>
        </authorList>
    </citation>
    <scope>NUCLEOTIDE SEQUENCE [LARGE SCALE GENOMIC DNA]</scope>
</reference>
<dbReference type="Proteomes" id="UP000735302">
    <property type="component" value="Unassembled WGS sequence"/>
</dbReference>